<keyword evidence="4" id="KW-1185">Reference proteome</keyword>
<keyword evidence="1" id="KW-0812">Transmembrane</keyword>
<feature type="transmembrane region" description="Helical" evidence="1">
    <location>
        <begin position="6"/>
        <end position="27"/>
    </location>
</feature>
<comment type="caution">
    <text evidence="3">The sequence shown here is derived from an EMBL/GenBank/DDBJ whole genome shotgun (WGS) entry which is preliminary data.</text>
</comment>
<evidence type="ECO:0000313" key="4">
    <source>
        <dbReference type="Proteomes" id="UP001228581"/>
    </source>
</evidence>
<dbReference type="InterPro" id="IPR018649">
    <property type="entry name" value="SHOCT"/>
</dbReference>
<feature type="transmembrane region" description="Helical" evidence="1">
    <location>
        <begin position="34"/>
        <end position="55"/>
    </location>
</feature>
<evidence type="ECO:0000313" key="3">
    <source>
        <dbReference type="EMBL" id="MDJ1496438.1"/>
    </source>
</evidence>
<protein>
    <submittedName>
        <fullName evidence="3">Superinfection immunity protein</fullName>
    </submittedName>
</protein>
<gene>
    <name evidence="3" type="ORF">QNI19_26110</name>
</gene>
<reference evidence="3 4" key="1">
    <citation type="submission" date="2023-05" db="EMBL/GenBank/DDBJ databases">
        <authorList>
            <person name="Zhang X."/>
        </authorList>
    </citation>
    <scope>NUCLEOTIDE SEQUENCE [LARGE SCALE GENOMIC DNA]</scope>
    <source>
        <strain evidence="3 4">DM2B3-1</strain>
    </source>
</reference>
<keyword evidence="1" id="KW-1133">Transmembrane helix</keyword>
<evidence type="ECO:0000259" key="2">
    <source>
        <dbReference type="Pfam" id="PF09851"/>
    </source>
</evidence>
<keyword evidence="1" id="KW-0472">Membrane</keyword>
<proteinExistence type="predicted"/>
<dbReference type="Proteomes" id="UP001228581">
    <property type="component" value="Unassembled WGS sequence"/>
</dbReference>
<dbReference type="Pfam" id="PF14373">
    <property type="entry name" value="Imm_superinfect"/>
    <property type="match status" value="1"/>
</dbReference>
<dbReference type="EMBL" id="JASJOT010000022">
    <property type="protein sequence ID" value="MDJ1496438.1"/>
    <property type="molecule type" value="Genomic_DNA"/>
</dbReference>
<sequence>MVYQFLYWIGGILFLFIYFLPTIVGLIRRNLMPIALINLFMGWTIIGWVIAIVWANSADPKTAIVPQNPETPKPSLTDELEKLAQLKERGILTDSEFEEQKRKILNAA</sequence>
<organism evidence="3 4">
    <name type="scientific">Xanthocytophaga flava</name>
    <dbReference type="NCBI Taxonomy" id="3048013"/>
    <lineage>
        <taxon>Bacteria</taxon>
        <taxon>Pseudomonadati</taxon>
        <taxon>Bacteroidota</taxon>
        <taxon>Cytophagia</taxon>
        <taxon>Cytophagales</taxon>
        <taxon>Rhodocytophagaceae</taxon>
        <taxon>Xanthocytophaga</taxon>
    </lineage>
</organism>
<feature type="domain" description="SHOCT" evidence="2">
    <location>
        <begin position="78"/>
        <end position="105"/>
    </location>
</feature>
<dbReference type="InterPro" id="IPR016410">
    <property type="entry name" value="Phage_imm"/>
</dbReference>
<evidence type="ECO:0000256" key="1">
    <source>
        <dbReference type="SAM" id="Phobius"/>
    </source>
</evidence>
<dbReference type="Pfam" id="PF09851">
    <property type="entry name" value="SHOCT"/>
    <property type="match status" value="1"/>
</dbReference>
<dbReference type="RefSeq" id="WP_314001245.1">
    <property type="nucleotide sequence ID" value="NZ_JASJOT010000022.1"/>
</dbReference>
<accession>A0ABT7CRQ6</accession>
<name>A0ABT7CRQ6_9BACT</name>